<dbReference type="InterPro" id="IPR041677">
    <property type="entry name" value="DNA2/NAM7_AAA_11"/>
</dbReference>
<feature type="domain" description="DNA2/NAM7 helicase-like C-terminal" evidence="6">
    <location>
        <begin position="786"/>
        <end position="977"/>
    </location>
</feature>
<dbReference type="Gene3D" id="3.40.50.300">
    <property type="entry name" value="P-loop containing nucleotide triphosphate hydrolases"/>
    <property type="match status" value="3"/>
</dbReference>
<sequence length="1009" mass="115480">MYRVKGNGLHYTMNVYAQQPDIWAVGQRVTFRHEANIIVAYVEHERIGEVKDVKEGNVIRHILQHALPYYASVQASHNNTIAVELVRPIKIERARETIAINVSQIQTLHEQRYEAVTLPLYEQPLVYIAHHEKNGKYYLFGRPEHKPTVLVLKWEQDQLFAEAEEPITYKADEKEKLLRSAKVFAARVTFYEGTSEQTSVEPPFSLHFEKEAHYLAAWEQYMQFERRKMNEIVDSCKPLQYTKFDVAYGKVIFTLKSGQTVEEWERYAQQITVECTANGKPYRLGALRTISSSKMEVDVAIEDILERLPYDKKGTLHVSSTLEEVAQRRRDHALKKTKASTSVITDLGKYLANPATVEPIPQRTHSFPMANVPTLVNGKKADFQQEAAITAALNTNDLVLIQGPPGTGKTSVIQTIMKCLLQLNQKDILITSYQHLAVDNAMQGLTEQGVIAHRFGGQTYQQQLLKTYEQIVKRIVEPIQSRQIIEVPEKEFLEQLLIELQRFETNALTATHIQRLQHYVEDIMSDFDFPIVAFQSCQQLLNALPIIDDEPAAAFPTSLTHMYEALPKKAASIQNREHIQAWQTFHQQMSKFMQQEQHASKLLKTLLTLRTKAMLHKQNDEWLAQMDDVLQQLQRMYEKAMQQVQAPEQTYDDVKEALRLCIVELHEALEQTTISFASKEEEILQHYAKALQANPLDVAEMMGRYAQVKGATCQQTVAQRHGMYDAIFDAVIIDEAARANPLDLLIPMTLGKKVILVGDHKQLPHILEPDFEKEQTIDKEQFDELYTYSLFERLYNGLPSSKKVMLKQQFRMHPHIGQLVSELFYPEGLTHGLREDALPNESGVYDGHHVAWLDVPHALGGEEGRYRNKAEAEAVVTIVKQLLMDAKNIGKISVITFYSEQVTLLQQYLSSNGLAEQVELGTVDAFQGKENDIVILSTVRSNTYNKASRALGFLRSPNRFNVALSRARSLLIIVGDHKTLQQEHMFQQTYDYVKECGYVDRYRGAKHFS</sequence>
<keyword evidence="2" id="KW-0378">Hydrolase</keyword>
<gene>
    <name evidence="7" type="ORF">A6K76_10540</name>
</gene>
<dbReference type="InterPro" id="IPR045055">
    <property type="entry name" value="DNA2/NAM7-like"/>
</dbReference>
<protein>
    <recommendedName>
        <fullName evidence="9">AAA+ ATPase domain-containing protein</fullName>
    </recommendedName>
</protein>
<dbReference type="EMBL" id="MATO01000032">
    <property type="protein sequence ID" value="OCS91000.1"/>
    <property type="molecule type" value="Genomic_DNA"/>
</dbReference>
<dbReference type="SUPFAM" id="SSF52540">
    <property type="entry name" value="P-loop containing nucleoside triphosphate hydrolases"/>
    <property type="match status" value="2"/>
</dbReference>
<accession>A0A1C0YUZ5</accession>
<evidence type="ECO:0000256" key="1">
    <source>
        <dbReference type="ARBA" id="ARBA00022741"/>
    </source>
</evidence>
<reference evidence="7 8" key="1">
    <citation type="submission" date="2016-07" db="EMBL/GenBank/DDBJ databases">
        <title>Caryophanon latum genome sequencing.</title>
        <authorList>
            <person name="Verma A."/>
            <person name="Pal Y."/>
            <person name="Krishnamurthi S."/>
        </authorList>
    </citation>
    <scope>NUCLEOTIDE SEQUENCE [LARGE SCALE GENOMIC DNA]</scope>
    <source>
        <strain evidence="7 8">DSM 14151</strain>
    </source>
</reference>
<evidence type="ECO:0008006" key="9">
    <source>
        <dbReference type="Google" id="ProtNLM"/>
    </source>
</evidence>
<dbReference type="InterPro" id="IPR027417">
    <property type="entry name" value="P-loop_NTPase"/>
</dbReference>
<dbReference type="InterPro" id="IPR041679">
    <property type="entry name" value="DNA2/NAM7-like_C"/>
</dbReference>
<dbReference type="GO" id="GO:0004386">
    <property type="term" value="F:helicase activity"/>
    <property type="evidence" value="ECO:0007669"/>
    <property type="project" value="UniProtKB-KW"/>
</dbReference>
<comment type="caution">
    <text evidence="7">The sequence shown here is derived from an EMBL/GenBank/DDBJ whole genome shotgun (WGS) entry which is preliminary data.</text>
</comment>
<dbReference type="Pfam" id="PF13086">
    <property type="entry name" value="AAA_11"/>
    <property type="match status" value="1"/>
</dbReference>
<dbReference type="Pfam" id="PF13087">
    <property type="entry name" value="AAA_12"/>
    <property type="match status" value="1"/>
</dbReference>
<dbReference type="Proteomes" id="UP000093482">
    <property type="component" value="Unassembled WGS sequence"/>
</dbReference>
<dbReference type="InterPro" id="IPR047187">
    <property type="entry name" value="SF1_C_Upf1"/>
</dbReference>
<keyword evidence="4" id="KW-0067">ATP-binding</keyword>
<dbReference type="GO" id="GO:0016787">
    <property type="term" value="F:hydrolase activity"/>
    <property type="evidence" value="ECO:0007669"/>
    <property type="project" value="UniProtKB-KW"/>
</dbReference>
<evidence type="ECO:0000256" key="4">
    <source>
        <dbReference type="ARBA" id="ARBA00022840"/>
    </source>
</evidence>
<evidence type="ECO:0000256" key="2">
    <source>
        <dbReference type="ARBA" id="ARBA00022801"/>
    </source>
</evidence>
<name>A0A1C0YUZ5_9BACL</name>
<proteinExistence type="predicted"/>
<dbReference type="FunFam" id="3.40.50.300:FF:000326">
    <property type="entry name" value="P-loop containing nucleoside triphosphate hydrolase"/>
    <property type="match status" value="1"/>
</dbReference>
<evidence type="ECO:0000259" key="5">
    <source>
        <dbReference type="Pfam" id="PF13086"/>
    </source>
</evidence>
<evidence type="ECO:0000313" key="8">
    <source>
        <dbReference type="Proteomes" id="UP000093482"/>
    </source>
</evidence>
<keyword evidence="1" id="KW-0547">Nucleotide-binding</keyword>
<dbReference type="GO" id="GO:0005524">
    <property type="term" value="F:ATP binding"/>
    <property type="evidence" value="ECO:0007669"/>
    <property type="project" value="UniProtKB-KW"/>
</dbReference>
<dbReference type="CDD" id="cd17934">
    <property type="entry name" value="DEXXQc_Upf1-like"/>
    <property type="match status" value="1"/>
</dbReference>
<dbReference type="RefSeq" id="WP_066463999.1">
    <property type="nucleotide sequence ID" value="NZ_MATO01000032.1"/>
</dbReference>
<organism evidence="7 8">
    <name type="scientific">Caryophanon latum</name>
    <dbReference type="NCBI Taxonomy" id="33977"/>
    <lineage>
        <taxon>Bacteria</taxon>
        <taxon>Bacillati</taxon>
        <taxon>Bacillota</taxon>
        <taxon>Bacilli</taxon>
        <taxon>Bacillales</taxon>
        <taxon>Caryophanaceae</taxon>
        <taxon>Caryophanon</taxon>
    </lineage>
</organism>
<keyword evidence="3" id="KW-0347">Helicase</keyword>
<evidence type="ECO:0000256" key="3">
    <source>
        <dbReference type="ARBA" id="ARBA00022806"/>
    </source>
</evidence>
<dbReference type="PANTHER" id="PTHR10887:SF495">
    <property type="entry name" value="HELICASE SENATAXIN ISOFORM X1-RELATED"/>
    <property type="match status" value="1"/>
</dbReference>
<dbReference type="PANTHER" id="PTHR10887">
    <property type="entry name" value="DNA2/NAM7 HELICASE FAMILY"/>
    <property type="match status" value="1"/>
</dbReference>
<dbReference type="AlphaFoldDB" id="A0A1C0YUZ5"/>
<feature type="domain" description="DNA2/NAM7 helicase helicase" evidence="5">
    <location>
        <begin position="384"/>
        <end position="764"/>
    </location>
</feature>
<dbReference type="CDD" id="cd18808">
    <property type="entry name" value="SF1_C_Upf1"/>
    <property type="match status" value="1"/>
</dbReference>
<dbReference type="GO" id="GO:0005694">
    <property type="term" value="C:chromosome"/>
    <property type="evidence" value="ECO:0007669"/>
    <property type="project" value="UniProtKB-ARBA"/>
</dbReference>
<evidence type="ECO:0000313" key="7">
    <source>
        <dbReference type="EMBL" id="OCS91000.1"/>
    </source>
</evidence>
<evidence type="ECO:0000259" key="6">
    <source>
        <dbReference type="Pfam" id="PF13087"/>
    </source>
</evidence>
<keyword evidence="8" id="KW-1185">Reference proteome</keyword>